<gene>
    <name evidence="1" type="ORF">P167DRAFT_497294</name>
</gene>
<dbReference type="EMBL" id="ML119259">
    <property type="protein sequence ID" value="RPB06619.1"/>
    <property type="molecule type" value="Genomic_DNA"/>
</dbReference>
<reference evidence="1 2" key="1">
    <citation type="journal article" date="2018" name="Nat. Ecol. Evol.">
        <title>Pezizomycetes genomes reveal the molecular basis of ectomycorrhizal truffle lifestyle.</title>
        <authorList>
            <person name="Murat C."/>
            <person name="Payen T."/>
            <person name="Noel B."/>
            <person name="Kuo A."/>
            <person name="Morin E."/>
            <person name="Chen J."/>
            <person name="Kohler A."/>
            <person name="Krizsan K."/>
            <person name="Balestrini R."/>
            <person name="Da Silva C."/>
            <person name="Montanini B."/>
            <person name="Hainaut M."/>
            <person name="Levati E."/>
            <person name="Barry K.W."/>
            <person name="Belfiori B."/>
            <person name="Cichocki N."/>
            <person name="Clum A."/>
            <person name="Dockter R.B."/>
            <person name="Fauchery L."/>
            <person name="Guy J."/>
            <person name="Iotti M."/>
            <person name="Le Tacon F."/>
            <person name="Lindquist E.A."/>
            <person name="Lipzen A."/>
            <person name="Malagnac F."/>
            <person name="Mello A."/>
            <person name="Molinier V."/>
            <person name="Miyauchi S."/>
            <person name="Poulain J."/>
            <person name="Riccioni C."/>
            <person name="Rubini A."/>
            <person name="Sitrit Y."/>
            <person name="Splivallo R."/>
            <person name="Traeger S."/>
            <person name="Wang M."/>
            <person name="Zifcakova L."/>
            <person name="Wipf D."/>
            <person name="Zambonelli A."/>
            <person name="Paolocci F."/>
            <person name="Nowrousian M."/>
            <person name="Ottonello S."/>
            <person name="Baldrian P."/>
            <person name="Spatafora J.W."/>
            <person name="Henrissat B."/>
            <person name="Nagy L.G."/>
            <person name="Aury J.M."/>
            <person name="Wincker P."/>
            <person name="Grigoriev I.V."/>
            <person name="Bonfante P."/>
            <person name="Martin F.M."/>
        </authorList>
    </citation>
    <scope>NUCLEOTIDE SEQUENCE [LARGE SCALE GENOMIC DNA]</scope>
    <source>
        <strain evidence="1 2">CCBAS932</strain>
    </source>
</reference>
<accession>A0A3N4KB82</accession>
<name>A0A3N4KB82_9PEZI</name>
<evidence type="ECO:0000313" key="1">
    <source>
        <dbReference type="EMBL" id="RPB06619.1"/>
    </source>
</evidence>
<keyword evidence="2" id="KW-1185">Reference proteome</keyword>
<dbReference type="STRING" id="1392247.A0A3N4KB82"/>
<dbReference type="OrthoDB" id="10025998at2759"/>
<proteinExistence type="predicted"/>
<dbReference type="AlphaFoldDB" id="A0A3N4KB82"/>
<dbReference type="Proteomes" id="UP000277580">
    <property type="component" value="Unassembled WGS sequence"/>
</dbReference>
<protein>
    <submittedName>
        <fullName evidence="1">Uncharacterized protein</fullName>
    </submittedName>
</protein>
<dbReference type="InParanoid" id="A0A3N4KB82"/>
<evidence type="ECO:0000313" key="2">
    <source>
        <dbReference type="Proteomes" id="UP000277580"/>
    </source>
</evidence>
<sequence>MHRFLLRWFRDPKAFRRQMADNDAIISGSAALQFLDRAHYPDSDLDVLFTGAGMDWPTDTKCYDKLRNVGHHLVAAEGYTQYVAPGTTPIDWARTTGKELWLGYFHRTREPSTHAKHEITAGYSMLFDVFEFRRGAERVQLVMYRRSALENVSRFHSTAVMNFVAWNRAYSLFPAYTFGRRVSVVNRAPDANTAEVMRKYQNRGFRFVWKKAPHDRIVCPENDVCPLPPVSKIGYH</sequence>
<organism evidence="1 2">
    <name type="scientific">Morchella conica CCBAS932</name>
    <dbReference type="NCBI Taxonomy" id="1392247"/>
    <lineage>
        <taxon>Eukaryota</taxon>
        <taxon>Fungi</taxon>
        <taxon>Dikarya</taxon>
        <taxon>Ascomycota</taxon>
        <taxon>Pezizomycotina</taxon>
        <taxon>Pezizomycetes</taxon>
        <taxon>Pezizales</taxon>
        <taxon>Morchellaceae</taxon>
        <taxon>Morchella</taxon>
    </lineage>
</organism>